<dbReference type="GO" id="GO:0051539">
    <property type="term" value="F:4 iron, 4 sulfur cluster binding"/>
    <property type="evidence" value="ECO:0007669"/>
    <property type="project" value="UniProtKB-KW"/>
</dbReference>
<dbReference type="InterPro" id="IPR007197">
    <property type="entry name" value="rSAM"/>
</dbReference>
<feature type="domain" description="Radical SAM core" evidence="7">
    <location>
        <begin position="68"/>
        <end position="277"/>
    </location>
</feature>
<dbReference type="NCBIfam" id="TIGR04337">
    <property type="entry name" value="AmmeMemoSam_rS"/>
    <property type="match status" value="1"/>
</dbReference>
<accession>A0AAX0Q7X7</accession>
<feature type="binding site" evidence="6">
    <location>
        <position position="83"/>
    </location>
    <ligand>
        <name>[4Fe-4S] cluster</name>
        <dbReference type="ChEBI" id="CHEBI:49883"/>
        <note>4Fe-4S-S-AdoMet</note>
    </ligand>
</feature>
<keyword evidence="1" id="KW-0004">4Fe-4S</keyword>
<feature type="binding site" evidence="6">
    <location>
        <position position="90"/>
    </location>
    <ligand>
        <name>[4Fe-4S] cluster</name>
        <dbReference type="ChEBI" id="CHEBI:49883"/>
        <note>4Fe-4S-S-AdoMet</note>
    </ligand>
</feature>
<sequence length="338" mass="37351">MIRHPARLWKVSGEKISCGVCARRCMIAKGGRGFCGVRENTDGVLYANSYGLLTAANLDPIEKKPLYHFLPGTTTFSVSGFGCNFTCKHCQNYTLSQTRSIPAEYVPPEAVVQEAILLGAKSISFTYNEPTISFEYVYDTAKLAKEQGLTSAFITNGYLSKEALLELAPFLGAIRIDLKGFTDEFYKTVCGARLKPVLDTILLSKELGLHLELVTLVIPGYNDSVDEIDAMLDWVMTNLGPAVPHHFTAFMPMCHMQDVPRTPFSTLDRIYRQAKAHGLYYPYIGNMPHADGSKTICPECGAVLIDRDGFAEHTRGVEDGHCTTCGRKIEGVFSHEDL</sequence>
<dbReference type="InterPro" id="IPR013785">
    <property type="entry name" value="Aldolase_TIM"/>
</dbReference>
<dbReference type="PIRSF" id="PIRSF004869">
    <property type="entry name" value="PflX_prd"/>
    <property type="match status" value="1"/>
</dbReference>
<dbReference type="InterPro" id="IPR027596">
    <property type="entry name" value="AmmeMemoSam_rS"/>
</dbReference>
<dbReference type="InterPro" id="IPR058240">
    <property type="entry name" value="rSAM_sf"/>
</dbReference>
<dbReference type="SFLD" id="SFLDG01101">
    <property type="entry name" value="Uncharacterised_Radical_SAM_Su"/>
    <property type="match status" value="1"/>
</dbReference>
<dbReference type="PROSITE" id="PS51918">
    <property type="entry name" value="RADICAL_SAM"/>
    <property type="match status" value="1"/>
</dbReference>
<evidence type="ECO:0000256" key="4">
    <source>
        <dbReference type="ARBA" id="ARBA00023004"/>
    </source>
</evidence>
<proteinExistence type="predicted"/>
<dbReference type="RefSeq" id="WP_095642051.1">
    <property type="nucleotide sequence ID" value="NZ_LMVO01000012.1"/>
</dbReference>
<dbReference type="GO" id="GO:0003824">
    <property type="term" value="F:catalytic activity"/>
    <property type="evidence" value="ECO:0007669"/>
    <property type="project" value="InterPro"/>
</dbReference>
<dbReference type="InterPro" id="IPR016431">
    <property type="entry name" value="Pyrv-formate_lyase-activ_prd"/>
</dbReference>
<keyword evidence="9" id="KW-1185">Reference proteome</keyword>
<evidence type="ECO:0000256" key="6">
    <source>
        <dbReference type="PIRSR" id="PIRSR004869-50"/>
    </source>
</evidence>
<organism evidence="8 9">
    <name type="scientific">Methanocorpusculum parvum</name>
    <dbReference type="NCBI Taxonomy" id="2193"/>
    <lineage>
        <taxon>Archaea</taxon>
        <taxon>Methanobacteriati</taxon>
        <taxon>Methanobacteriota</taxon>
        <taxon>Stenosarchaea group</taxon>
        <taxon>Methanomicrobia</taxon>
        <taxon>Methanomicrobiales</taxon>
        <taxon>Methanocorpusculaceae</taxon>
        <taxon>Methanocorpusculum</taxon>
    </lineage>
</organism>
<evidence type="ECO:0000256" key="5">
    <source>
        <dbReference type="ARBA" id="ARBA00023014"/>
    </source>
</evidence>
<keyword evidence="3 6" id="KW-0479">Metal-binding</keyword>
<reference evidence="8 9" key="1">
    <citation type="journal article" date="2017" name="BMC Genomics">
        <title>Genomic analysis of methanogenic archaea reveals a shift towards energy conservation.</title>
        <authorList>
            <person name="Gilmore S.P."/>
            <person name="Henske J.K."/>
            <person name="Sexton J.A."/>
            <person name="Solomon K.V."/>
            <person name="Seppala S."/>
            <person name="Yoo J.I."/>
            <person name="Huyett L.M."/>
            <person name="Pressman A."/>
            <person name="Cogan J.Z."/>
            <person name="Kivenson V."/>
            <person name="Peng X."/>
            <person name="Tan Y."/>
            <person name="Valentine D.L."/>
            <person name="O'Malley M.A."/>
        </authorList>
    </citation>
    <scope>NUCLEOTIDE SEQUENCE [LARGE SCALE GENOMIC DNA]</scope>
    <source>
        <strain evidence="8 9">XII</strain>
    </source>
</reference>
<dbReference type="PANTHER" id="PTHR30352:SF5">
    <property type="entry name" value="PYRUVATE FORMATE-LYASE 1-ACTIVATING ENZYME"/>
    <property type="match status" value="1"/>
</dbReference>
<dbReference type="CDD" id="cd01335">
    <property type="entry name" value="Radical_SAM"/>
    <property type="match status" value="1"/>
</dbReference>
<keyword evidence="5 6" id="KW-0411">Iron-sulfur</keyword>
<keyword evidence="2 6" id="KW-0949">S-adenosyl-L-methionine</keyword>
<dbReference type="GO" id="GO:0046872">
    <property type="term" value="F:metal ion binding"/>
    <property type="evidence" value="ECO:0007669"/>
    <property type="project" value="UniProtKB-KW"/>
</dbReference>
<dbReference type="InterPro" id="IPR034457">
    <property type="entry name" value="Organic_radical-activating"/>
</dbReference>
<keyword evidence="4 6" id="KW-0408">Iron</keyword>
<evidence type="ECO:0000256" key="1">
    <source>
        <dbReference type="ARBA" id="ARBA00022485"/>
    </source>
</evidence>
<dbReference type="Gene3D" id="3.20.20.70">
    <property type="entry name" value="Aldolase class I"/>
    <property type="match status" value="1"/>
</dbReference>
<gene>
    <name evidence="8" type="ORF">ASJ83_02255</name>
</gene>
<dbReference type="AlphaFoldDB" id="A0AAX0Q7X7"/>
<protein>
    <submittedName>
        <fullName evidence="8">Radical SAM protein</fullName>
    </submittedName>
</protein>
<dbReference type="PANTHER" id="PTHR30352">
    <property type="entry name" value="PYRUVATE FORMATE-LYASE-ACTIVATING ENZYME"/>
    <property type="match status" value="1"/>
</dbReference>
<dbReference type="Pfam" id="PF04055">
    <property type="entry name" value="Radical_SAM"/>
    <property type="match status" value="1"/>
</dbReference>
<evidence type="ECO:0000313" key="8">
    <source>
        <dbReference type="EMBL" id="PAV09423.1"/>
    </source>
</evidence>
<dbReference type="SUPFAM" id="SSF102114">
    <property type="entry name" value="Radical SAM enzymes"/>
    <property type="match status" value="1"/>
</dbReference>
<name>A0AAX0Q7X7_9EURY</name>
<dbReference type="EMBL" id="LMVO01000012">
    <property type="protein sequence ID" value="PAV09423.1"/>
    <property type="molecule type" value="Genomic_DNA"/>
</dbReference>
<dbReference type="Proteomes" id="UP000243820">
    <property type="component" value="Unassembled WGS sequence"/>
</dbReference>
<evidence type="ECO:0000259" key="7">
    <source>
        <dbReference type="PROSITE" id="PS51918"/>
    </source>
</evidence>
<dbReference type="SFLD" id="SFLDS00029">
    <property type="entry name" value="Radical_SAM"/>
    <property type="match status" value="1"/>
</dbReference>
<evidence type="ECO:0000256" key="2">
    <source>
        <dbReference type="ARBA" id="ARBA00022691"/>
    </source>
</evidence>
<comment type="cofactor">
    <cofactor evidence="6">
        <name>[4Fe-4S] cluster</name>
        <dbReference type="ChEBI" id="CHEBI:49883"/>
    </cofactor>
    <text evidence="6">Binds 1 [4Fe-4S] cluster. The cluster is coordinated with 3 cysteines and an exchangeable S-adenosyl-L-methionine.</text>
</comment>
<evidence type="ECO:0000256" key="3">
    <source>
        <dbReference type="ARBA" id="ARBA00022723"/>
    </source>
</evidence>
<evidence type="ECO:0000313" key="9">
    <source>
        <dbReference type="Proteomes" id="UP000243820"/>
    </source>
</evidence>
<comment type="caution">
    <text evidence="8">The sequence shown here is derived from an EMBL/GenBank/DDBJ whole genome shotgun (WGS) entry which is preliminary data.</text>
</comment>
<feature type="binding site" evidence="6">
    <location>
        <position position="87"/>
    </location>
    <ligand>
        <name>[4Fe-4S] cluster</name>
        <dbReference type="ChEBI" id="CHEBI:49883"/>
        <note>4Fe-4S-S-AdoMet</note>
    </ligand>
</feature>